<evidence type="ECO:0000256" key="6">
    <source>
        <dbReference type="SAM" id="Coils"/>
    </source>
</evidence>
<feature type="transmembrane region" description="Helical" evidence="8">
    <location>
        <begin position="825"/>
        <end position="843"/>
    </location>
</feature>
<dbReference type="GO" id="GO:0016020">
    <property type="term" value="C:membrane"/>
    <property type="evidence" value="ECO:0007669"/>
    <property type="project" value="UniProtKB-SubCell"/>
</dbReference>
<feature type="transmembrane region" description="Helical" evidence="8">
    <location>
        <begin position="796"/>
        <end position="818"/>
    </location>
</feature>
<evidence type="ECO:0000313" key="9">
    <source>
        <dbReference type="EMBL" id="ETB62344.1"/>
    </source>
</evidence>
<evidence type="ECO:0000256" key="5">
    <source>
        <dbReference type="ARBA" id="ARBA00023136"/>
    </source>
</evidence>
<evidence type="ECO:0000256" key="1">
    <source>
        <dbReference type="ARBA" id="ARBA00004141"/>
    </source>
</evidence>
<dbReference type="OrthoDB" id="5970161at2759"/>
<dbReference type="AlphaFoldDB" id="V7PS90"/>
<dbReference type="PANTHER" id="PTHR21716:SF4">
    <property type="entry name" value="TRANSMEMBRANE PROTEIN 245"/>
    <property type="match status" value="1"/>
</dbReference>
<organism evidence="9 10">
    <name type="scientific">Plasmodium yoelii 17X</name>
    <dbReference type="NCBI Taxonomy" id="1323249"/>
    <lineage>
        <taxon>Eukaryota</taxon>
        <taxon>Sar</taxon>
        <taxon>Alveolata</taxon>
        <taxon>Apicomplexa</taxon>
        <taxon>Aconoidasida</taxon>
        <taxon>Haemosporida</taxon>
        <taxon>Plasmodiidae</taxon>
        <taxon>Plasmodium</taxon>
        <taxon>Plasmodium (Vinckeia)</taxon>
    </lineage>
</organism>
<protein>
    <submittedName>
        <fullName evidence="9">Uncharacterized protein</fullName>
    </submittedName>
</protein>
<keyword evidence="10" id="KW-1185">Reference proteome</keyword>
<keyword evidence="6" id="KW-0175">Coiled coil</keyword>
<feature type="compositionally biased region" description="Low complexity" evidence="7">
    <location>
        <begin position="1069"/>
        <end position="1079"/>
    </location>
</feature>
<dbReference type="PANTHER" id="PTHR21716">
    <property type="entry name" value="TRANSMEMBRANE PROTEIN"/>
    <property type="match status" value="1"/>
</dbReference>
<evidence type="ECO:0000256" key="4">
    <source>
        <dbReference type="ARBA" id="ARBA00022989"/>
    </source>
</evidence>
<name>V7PS90_PLAYE</name>
<dbReference type="Proteomes" id="UP000018538">
    <property type="component" value="Unassembled WGS sequence"/>
</dbReference>
<proteinExistence type="inferred from homology"/>
<evidence type="ECO:0000256" key="3">
    <source>
        <dbReference type="ARBA" id="ARBA00022692"/>
    </source>
</evidence>
<keyword evidence="4 8" id="KW-1133">Transmembrane helix</keyword>
<accession>V7PS90</accession>
<feature type="transmembrane region" description="Helical" evidence="8">
    <location>
        <begin position="257"/>
        <end position="275"/>
    </location>
</feature>
<feature type="transmembrane region" description="Helical" evidence="8">
    <location>
        <begin position="712"/>
        <end position="728"/>
    </location>
</feature>
<gene>
    <name evidence="9" type="ORF">YYC_00936</name>
</gene>
<evidence type="ECO:0000256" key="2">
    <source>
        <dbReference type="ARBA" id="ARBA00009773"/>
    </source>
</evidence>
<feature type="transmembrane region" description="Helical" evidence="8">
    <location>
        <begin position="688"/>
        <end position="706"/>
    </location>
</feature>
<feature type="coiled-coil region" evidence="6">
    <location>
        <begin position="1145"/>
        <end position="1173"/>
    </location>
</feature>
<keyword evidence="3 8" id="KW-0812">Transmembrane</keyword>
<evidence type="ECO:0000256" key="8">
    <source>
        <dbReference type="SAM" id="Phobius"/>
    </source>
</evidence>
<evidence type="ECO:0000313" key="10">
    <source>
        <dbReference type="Proteomes" id="UP000018538"/>
    </source>
</evidence>
<comment type="subcellular location">
    <subcellularLocation>
        <location evidence="1">Membrane</location>
        <topology evidence="1">Multi-pass membrane protein</topology>
    </subcellularLocation>
</comment>
<dbReference type="EMBL" id="KI635731">
    <property type="protein sequence ID" value="ETB62344.1"/>
    <property type="molecule type" value="Genomic_DNA"/>
</dbReference>
<feature type="transmembrane region" description="Helical" evidence="8">
    <location>
        <begin position="873"/>
        <end position="891"/>
    </location>
</feature>
<feature type="transmembrane region" description="Helical" evidence="8">
    <location>
        <begin position="14"/>
        <end position="34"/>
    </location>
</feature>
<feature type="coiled-coil region" evidence="6">
    <location>
        <begin position="573"/>
        <end position="600"/>
    </location>
</feature>
<reference evidence="9 10" key="1">
    <citation type="submission" date="2013-11" db="EMBL/GenBank/DDBJ databases">
        <title>The Genome Sequence of Plasmodium yoelii 17X.</title>
        <authorList>
            <consortium name="The Broad Institute Genomics Platform"/>
            <consortium name="The Broad Institute Genome Sequencing Center for Infectious Disease"/>
            <person name="Neafsey D."/>
            <person name="Adams J."/>
            <person name="Walker B."/>
            <person name="Young S.K."/>
            <person name="Zeng Q."/>
            <person name="Gargeya S."/>
            <person name="Fitzgerald M."/>
            <person name="Haas B."/>
            <person name="Abouelleil A."/>
            <person name="Alvarado L."/>
            <person name="Chapman S.B."/>
            <person name="Gainer-Dewar J."/>
            <person name="Goldberg J."/>
            <person name="Griggs A."/>
            <person name="Gujja S."/>
            <person name="Hansen M."/>
            <person name="Howarth C."/>
            <person name="Imamovic A."/>
            <person name="Ireland A."/>
            <person name="Larimer J."/>
            <person name="McCowan C."/>
            <person name="Murphy C."/>
            <person name="Pearson M."/>
            <person name="Poon T.W."/>
            <person name="Priest M."/>
            <person name="Roberts A."/>
            <person name="Saif S."/>
            <person name="Shea T."/>
            <person name="Sykes S."/>
            <person name="Wortman J."/>
            <person name="Nusbaum C."/>
            <person name="Birren B."/>
        </authorList>
    </citation>
    <scope>NUCLEOTIDE SEQUENCE [LARGE SCALE GENOMIC DNA]</scope>
    <source>
        <strain evidence="9 10">17X</strain>
    </source>
</reference>
<sequence length="1213" mass="144836">MHKANLFKDETEKAIVHFIVYLIGILLILCIYYNYIILKYYFYSLFWAFIVSIPLHHIKVKLSEFFKEQIIKKKNKTKTLSSGNTYYWESSLNDNDKKLKKININLSNVKNTTNWSDIYFLKENNKQQIDTLYDGSNSEIKEINKYDNLSDKNTLNSDIKKDSISQYEEQGKKNNLISRIKHFFYNIINNIRKELDIYHYIFFLIIKPIWKEKKNDNINSSFENYENRNGSEIYFLILHRLTFFYILKRILQKYKEFLFSIAFFIIIFFIIYKIIKNIWLKYFYNIYKRQYDKFANKLSLNYTYIYKHYMNSILTILIIIFSIFIFSSISCFFIFNLYRESVFIINSINNYISSNFKSSSIIQTFREFYKQRGKNDIESLYELANITKLPFLNNSTISFISSHLKRAIEIYENVYSYNFIKHKGIVLKSSCLLLILERFINIRENNLLSFKKYVIFLKENIKKKIYEHDRTDLYLKKCLINEQKNNNFFYKFKKLIQGLSKILFFSNNNKISHNEIEQQSKNSPLGDGNYSGHSIFKTVFESVMVEKNMNVQKKLEKEINISEEKTILDQPNELNKETKIKEENRTNEILEKESKEISIEIDTRKSSMDFEEIVDKNAHTNKRDKINMDNDENNKSIQNVTKEYDYESNKENNFKFKDFINYINNIFFSLKKIEDIGKLTKYIIFNNSYGLLKIMIFFVLIFLNFFMFTFDAIIQAMIFFTALYYLTLSKKSVLNYLKDLLLVVDPSSIFFYNITKSLKAIIICTLKRIYFYTMYIWLIFSFFQFPIIYVPTLMCMILSLIPIISPEILILIIVLHLWIIQKQKIISVILFIVNFFIYLYFTTTIYTEIPYIHAWLVSLSLFLSITTFGSKGVILGPFIASIPLILHQIAINKNNAENIQNIRSKEMKKQKLKQKQIRKLKEKSKQKLKQKKKQQNTVNNKMDKRGKYYETKKNYKTSSEIFKIAKKCSQNSTKSQYKSNIYNNIRRNNVSSIDNSLLFRNGTKNNNFTKLNYGNKVFHSERFEQYGGSIASLFESNEDNKKKRQKKVFLWKNKLHKLYKIIEINNNARGNARGNTYDNNNDDNDDNDNNSLQRNAEQNLCKKISSNSIHKKKGVIHKSYEHCSYENMVNNCDENNKLALYIYKRDKQKNKIKNNKKNNKKETKNNLHLLSKKINKHKIITKNSLQKTKDLVNIYSKFQNNLQHFFSYITNDT</sequence>
<feature type="transmembrane region" description="Helical" evidence="8">
    <location>
        <begin position="313"/>
        <end position="338"/>
    </location>
</feature>
<evidence type="ECO:0000256" key="7">
    <source>
        <dbReference type="SAM" id="MobiDB-lite"/>
    </source>
</evidence>
<feature type="compositionally biased region" description="Basic residues" evidence="7">
    <location>
        <begin position="923"/>
        <end position="934"/>
    </location>
</feature>
<feature type="transmembrane region" description="Helical" evidence="8">
    <location>
        <begin position="769"/>
        <end position="790"/>
    </location>
</feature>
<dbReference type="InterPro" id="IPR002549">
    <property type="entry name" value="AI-2E-like"/>
</dbReference>
<feature type="region of interest" description="Disordered" evidence="7">
    <location>
        <begin position="1069"/>
        <end position="1092"/>
    </location>
</feature>
<comment type="similarity">
    <text evidence="2">Belongs to the autoinducer-2 exporter (AI-2E) (TC 2.A.86) family.</text>
</comment>
<keyword evidence="5 8" id="KW-0472">Membrane</keyword>
<feature type="region of interest" description="Disordered" evidence="7">
    <location>
        <begin position="923"/>
        <end position="947"/>
    </location>
</feature>